<feature type="region of interest" description="Disordered" evidence="1">
    <location>
        <begin position="1"/>
        <end position="25"/>
    </location>
</feature>
<gene>
    <name evidence="2" type="ORF">F3Y22_tig00110383pilonHSYRG00095</name>
</gene>
<evidence type="ECO:0000256" key="1">
    <source>
        <dbReference type="SAM" id="MobiDB-lite"/>
    </source>
</evidence>
<sequence length="530" mass="59681">MSMDALASNVGMREDPVSKENREGIPRKKSGLRNLWEMHILSDESDWVKRSLTWIIKTHFDLDLVMKGLASDGIKVKLAKWGHARNSCILTFASVEELKEAWSSRLEILSFWFEWLDMLLNEEGLPMWGKLICIQDLTVIREDMAVAMALLRVASPFDIPETVTLGSYERSYLVKINVGSVYLKQNGFLAVNSAVDDGGGYMEVATSEEGDDRYSGGVDEGQPSGERVSELPEENLNLRGEYLGLELRNNICYGSEKAQSDDFSEPTSINTRFSPSGPAINLIELSYGKQKEVELDNKVRSIEETKVEREVVRVQKVGIQVLGANQESFSNGLRSWSPLDLLSGSLCSRNVPIERWNRGSVSRVYRRSRVRKVWHNPSRKDEGLQIRELVVQNRIILNPILSSQSYLNSLVEGSNSIDEEIGVPHISAVDIAQHSGNVEEFSTGYILCSMPGRVSRSKRRLLIRKALDVVSFPTIYSSTFSLFLEEALAIWEVSKILGISFKEGKKDFLDKIINFEEGLAESRERGNSRD</sequence>
<dbReference type="AlphaFoldDB" id="A0A6A3AUV5"/>
<dbReference type="EMBL" id="VEPZ02000963">
    <property type="protein sequence ID" value="KAE8707513.1"/>
    <property type="molecule type" value="Genomic_DNA"/>
</dbReference>
<evidence type="ECO:0000313" key="3">
    <source>
        <dbReference type="Proteomes" id="UP000436088"/>
    </source>
</evidence>
<feature type="region of interest" description="Disordered" evidence="1">
    <location>
        <begin position="209"/>
        <end position="229"/>
    </location>
</feature>
<name>A0A6A3AUV5_HIBSY</name>
<proteinExistence type="predicted"/>
<reference evidence="2" key="1">
    <citation type="submission" date="2019-09" db="EMBL/GenBank/DDBJ databases">
        <title>Draft genome information of white flower Hibiscus syriacus.</title>
        <authorList>
            <person name="Kim Y.-M."/>
        </authorList>
    </citation>
    <scope>NUCLEOTIDE SEQUENCE [LARGE SCALE GENOMIC DNA]</scope>
    <source>
        <strain evidence="2">YM2019G1</strain>
    </source>
</reference>
<evidence type="ECO:0008006" key="4">
    <source>
        <dbReference type="Google" id="ProtNLM"/>
    </source>
</evidence>
<feature type="compositionally biased region" description="Basic and acidic residues" evidence="1">
    <location>
        <begin position="12"/>
        <end position="25"/>
    </location>
</feature>
<organism evidence="2 3">
    <name type="scientific">Hibiscus syriacus</name>
    <name type="common">Rose of Sharon</name>
    <dbReference type="NCBI Taxonomy" id="106335"/>
    <lineage>
        <taxon>Eukaryota</taxon>
        <taxon>Viridiplantae</taxon>
        <taxon>Streptophyta</taxon>
        <taxon>Embryophyta</taxon>
        <taxon>Tracheophyta</taxon>
        <taxon>Spermatophyta</taxon>
        <taxon>Magnoliopsida</taxon>
        <taxon>eudicotyledons</taxon>
        <taxon>Gunneridae</taxon>
        <taxon>Pentapetalae</taxon>
        <taxon>rosids</taxon>
        <taxon>malvids</taxon>
        <taxon>Malvales</taxon>
        <taxon>Malvaceae</taxon>
        <taxon>Malvoideae</taxon>
        <taxon>Hibiscus</taxon>
    </lineage>
</organism>
<protein>
    <recommendedName>
        <fullName evidence="4">DUF4283 domain-containing protein</fullName>
    </recommendedName>
</protein>
<evidence type="ECO:0000313" key="2">
    <source>
        <dbReference type="EMBL" id="KAE8707513.1"/>
    </source>
</evidence>
<keyword evidence="3" id="KW-1185">Reference proteome</keyword>
<comment type="caution">
    <text evidence="2">The sequence shown here is derived from an EMBL/GenBank/DDBJ whole genome shotgun (WGS) entry which is preliminary data.</text>
</comment>
<dbReference type="Proteomes" id="UP000436088">
    <property type="component" value="Unassembled WGS sequence"/>
</dbReference>
<accession>A0A6A3AUV5</accession>